<dbReference type="GO" id="GO:0005789">
    <property type="term" value="C:endoplasmic reticulum membrane"/>
    <property type="evidence" value="ECO:0007669"/>
    <property type="project" value="UniProtKB-SubCell"/>
</dbReference>
<evidence type="ECO:0000256" key="5">
    <source>
        <dbReference type="ARBA" id="ARBA00022617"/>
    </source>
</evidence>
<dbReference type="InterPro" id="IPR017972">
    <property type="entry name" value="Cyt_P450_CS"/>
</dbReference>
<dbReference type="PRINTS" id="PR00385">
    <property type="entry name" value="P450"/>
</dbReference>
<comment type="similarity">
    <text evidence="4 14">Belongs to the cytochrome P450 family.</text>
</comment>
<feature type="signal peptide" evidence="15">
    <location>
        <begin position="1"/>
        <end position="21"/>
    </location>
</feature>
<dbReference type="InterPro" id="IPR036396">
    <property type="entry name" value="Cyt_P450_sf"/>
</dbReference>
<dbReference type="Gene3D" id="1.10.630.10">
    <property type="entry name" value="Cytochrome P450"/>
    <property type="match status" value="1"/>
</dbReference>
<evidence type="ECO:0000256" key="2">
    <source>
        <dbReference type="ARBA" id="ARBA00004174"/>
    </source>
</evidence>
<dbReference type="EMBL" id="GEZM01001697">
    <property type="protein sequence ID" value="JAV97570.1"/>
    <property type="molecule type" value="Transcribed_RNA"/>
</dbReference>
<dbReference type="FunFam" id="1.10.630.10:FF:000042">
    <property type="entry name" value="Cytochrome P450"/>
    <property type="match status" value="1"/>
</dbReference>
<evidence type="ECO:0000256" key="8">
    <source>
        <dbReference type="ARBA" id="ARBA00022848"/>
    </source>
</evidence>
<evidence type="ECO:0000256" key="7">
    <source>
        <dbReference type="ARBA" id="ARBA00022824"/>
    </source>
</evidence>
<accession>A0A1Y1NKT3</accession>
<dbReference type="GO" id="GO:0005506">
    <property type="term" value="F:iron ion binding"/>
    <property type="evidence" value="ECO:0007669"/>
    <property type="project" value="InterPro"/>
</dbReference>
<evidence type="ECO:0000313" key="16">
    <source>
        <dbReference type="EMBL" id="JAV97570.1"/>
    </source>
</evidence>
<evidence type="ECO:0000256" key="6">
    <source>
        <dbReference type="ARBA" id="ARBA00022723"/>
    </source>
</evidence>
<evidence type="ECO:0008006" key="17">
    <source>
        <dbReference type="Google" id="ProtNLM"/>
    </source>
</evidence>
<keyword evidence="9 14" id="KW-0560">Oxidoreductase</keyword>
<keyword evidence="12" id="KW-0472">Membrane</keyword>
<evidence type="ECO:0000256" key="10">
    <source>
        <dbReference type="ARBA" id="ARBA00023004"/>
    </source>
</evidence>
<dbReference type="InterPro" id="IPR002401">
    <property type="entry name" value="Cyt_P450_E_grp-I"/>
</dbReference>
<proteinExistence type="inferred from homology"/>
<feature type="chain" id="PRO_5013141334" description="Cytochrome P450" evidence="15">
    <location>
        <begin position="22"/>
        <end position="530"/>
    </location>
</feature>
<evidence type="ECO:0000256" key="14">
    <source>
        <dbReference type="RuleBase" id="RU000461"/>
    </source>
</evidence>
<dbReference type="CDD" id="cd11056">
    <property type="entry name" value="CYP6-like"/>
    <property type="match status" value="1"/>
</dbReference>
<evidence type="ECO:0000256" key="3">
    <source>
        <dbReference type="ARBA" id="ARBA00004406"/>
    </source>
</evidence>
<organism evidence="16">
    <name type="scientific">Photinus pyralis</name>
    <name type="common">Common eastern firefly</name>
    <name type="synonym">Lampyris pyralis</name>
    <dbReference type="NCBI Taxonomy" id="7054"/>
    <lineage>
        <taxon>Eukaryota</taxon>
        <taxon>Metazoa</taxon>
        <taxon>Ecdysozoa</taxon>
        <taxon>Arthropoda</taxon>
        <taxon>Hexapoda</taxon>
        <taxon>Insecta</taxon>
        <taxon>Pterygota</taxon>
        <taxon>Neoptera</taxon>
        <taxon>Endopterygota</taxon>
        <taxon>Coleoptera</taxon>
        <taxon>Polyphaga</taxon>
        <taxon>Elateriformia</taxon>
        <taxon>Elateroidea</taxon>
        <taxon>Lampyridae</taxon>
        <taxon>Lampyrinae</taxon>
        <taxon>Photinus</taxon>
    </lineage>
</organism>
<keyword evidence="7" id="KW-0256">Endoplasmic reticulum</keyword>
<keyword evidence="5 13" id="KW-0349">Heme</keyword>
<evidence type="ECO:0000256" key="1">
    <source>
        <dbReference type="ARBA" id="ARBA00001971"/>
    </source>
</evidence>
<evidence type="ECO:0000256" key="15">
    <source>
        <dbReference type="SAM" id="SignalP"/>
    </source>
</evidence>
<dbReference type="PROSITE" id="PS00086">
    <property type="entry name" value="CYTOCHROME_P450"/>
    <property type="match status" value="1"/>
</dbReference>
<dbReference type="PANTHER" id="PTHR24292:SF54">
    <property type="entry name" value="CYP9F3-RELATED"/>
    <property type="match status" value="1"/>
</dbReference>
<dbReference type="PRINTS" id="PR00463">
    <property type="entry name" value="EP450I"/>
</dbReference>
<keyword evidence="11 14" id="KW-0503">Monooxygenase</keyword>
<sequence>MLFLILFSVLLLLLYRYVIKPVKYWEERSVDHERAIPIFGSMLPNALGKCSNTELFLDIYKRHSNKRYIGLHNYTKPSLFVMDPQLIKQILVKEFETFPEHLQFIPTDVDPLWNNNLFAMPGGEKWHQLRSILSPAFTSSKLKAMFILMKECCNGFVTYYKSKGGEVDVDVKEAFTRFGNDLIASTAFGITCNSLTEPKNEFYVLAKDLVFLSAFRRLTILINIISPTIAKIGRFPFFPKKTKDFFTRLVKDTLQTRREKNIIRHDMLHLLMEFQKDNHTYQDDAHDMPEMGYAPVEDTNFGKTQRTIKLEITDDIITSQVMIFFFAGFETVSTMMSYTIYELALNSDIQDRLRNEVDAAFKSGNGELTYDKLMELKYLDMVILESLRKWPPFILLDRSSVRPYTIGPNEPTESPLLLEKDISVIFPIFSIQRDPKYFPNPDKFDPERFSEENRNNIIPYTYIPFGAGPRNCIGSRFALLEGKLIVAEIVRNFEIVRIEKTQVPIIYSKTIFNPLPDDGIWVGLQQRKFE</sequence>
<keyword evidence="6 13" id="KW-0479">Metal-binding</keyword>
<keyword evidence="8" id="KW-0492">Microsome</keyword>
<dbReference type="Pfam" id="PF00067">
    <property type="entry name" value="p450"/>
    <property type="match status" value="1"/>
</dbReference>
<comment type="cofactor">
    <cofactor evidence="1 13">
        <name>heme</name>
        <dbReference type="ChEBI" id="CHEBI:30413"/>
    </cofactor>
</comment>
<dbReference type="InterPro" id="IPR050476">
    <property type="entry name" value="Insect_CytP450_Detox"/>
</dbReference>
<dbReference type="InterPro" id="IPR001128">
    <property type="entry name" value="Cyt_P450"/>
</dbReference>
<feature type="binding site" description="axial binding residue" evidence="13">
    <location>
        <position position="472"/>
    </location>
    <ligand>
        <name>heme</name>
        <dbReference type="ChEBI" id="CHEBI:30413"/>
    </ligand>
    <ligandPart>
        <name>Fe</name>
        <dbReference type="ChEBI" id="CHEBI:18248"/>
    </ligandPart>
</feature>
<name>A0A1Y1NKT3_PHOPY</name>
<evidence type="ECO:0000256" key="13">
    <source>
        <dbReference type="PIRSR" id="PIRSR602401-1"/>
    </source>
</evidence>
<dbReference type="PANTHER" id="PTHR24292">
    <property type="entry name" value="CYTOCHROME P450"/>
    <property type="match status" value="1"/>
</dbReference>
<evidence type="ECO:0000256" key="9">
    <source>
        <dbReference type="ARBA" id="ARBA00023002"/>
    </source>
</evidence>
<evidence type="ECO:0000256" key="11">
    <source>
        <dbReference type="ARBA" id="ARBA00023033"/>
    </source>
</evidence>
<dbReference type="GO" id="GO:0004497">
    <property type="term" value="F:monooxygenase activity"/>
    <property type="evidence" value="ECO:0007669"/>
    <property type="project" value="UniProtKB-KW"/>
</dbReference>
<dbReference type="GO" id="GO:0020037">
    <property type="term" value="F:heme binding"/>
    <property type="evidence" value="ECO:0007669"/>
    <property type="project" value="InterPro"/>
</dbReference>
<reference evidence="16" key="1">
    <citation type="journal article" date="2016" name="Sci. Rep.">
        <title>Molecular characterization of firefly nuptial gifts: a multi-omics approach sheds light on postcopulatory sexual selection.</title>
        <authorList>
            <person name="Al-Wathiqui N."/>
            <person name="Fallon T.R."/>
            <person name="South A."/>
            <person name="Weng J.K."/>
            <person name="Lewis S.M."/>
        </authorList>
    </citation>
    <scope>NUCLEOTIDE SEQUENCE</scope>
</reference>
<keyword evidence="10 13" id="KW-0408">Iron</keyword>
<comment type="subcellular location">
    <subcellularLocation>
        <location evidence="3">Endoplasmic reticulum membrane</location>
        <topology evidence="3">Peripheral membrane protein</topology>
    </subcellularLocation>
    <subcellularLocation>
        <location evidence="2">Microsome membrane</location>
        <topology evidence="2">Peripheral membrane protein</topology>
    </subcellularLocation>
</comment>
<protein>
    <recommendedName>
        <fullName evidence="17">Cytochrome P450</fullName>
    </recommendedName>
</protein>
<keyword evidence="15" id="KW-0732">Signal</keyword>
<dbReference type="SUPFAM" id="SSF48264">
    <property type="entry name" value="Cytochrome P450"/>
    <property type="match status" value="1"/>
</dbReference>
<evidence type="ECO:0000256" key="12">
    <source>
        <dbReference type="ARBA" id="ARBA00023136"/>
    </source>
</evidence>
<evidence type="ECO:0000256" key="4">
    <source>
        <dbReference type="ARBA" id="ARBA00010617"/>
    </source>
</evidence>
<dbReference type="AlphaFoldDB" id="A0A1Y1NKT3"/>
<dbReference type="GO" id="GO:0016705">
    <property type="term" value="F:oxidoreductase activity, acting on paired donors, with incorporation or reduction of molecular oxygen"/>
    <property type="evidence" value="ECO:0007669"/>
    <property type="project" value="InterPro"/>
</dbReference>